<dbReference type="PANTHER" id="PTHR30472">
    <property type="entry name" value="FERRIC ENTEROBACTIN TRANSPORT SYSTEM PERMEASE PROTEIN"/>
    <property type="match status" value="1"/>
</dbReference>
<dbReference type="GO" id="GO:0033214">
    <property type="term" value="P:siderophore-iron import into cell"/>
    <property type="evidence" value="ECO:0007669"/>
    <property type="project" value="TreeGrafter"/>
</dbReference>
<proteinExistence type="inferred from homology"/>
<reference evidence="9 10" key="1">
    <citation type="journal article" date="2016" name="Nat. Commun.">
        <title>Thousands of microbial genomes shed light on interconnected biogeochemical processes in an aquifer system.</title>
        <authorList>
            <person name="Anantharaman K."/>
            <person name="Brown C.T."/>
            <person name="Hug L.A."/>
            <person name="Sharon I."/>
            <person name="Castelle C.J."/>
            <person name="Probst A.J."/>
            <person name="Thomas B.C."/>
            <person name="Singh A."/>
            <person name="Wilkins M.J."/>
            <person name="Karaoz U."/>
            <person name="Brodie E.L."/>
            <person name="Williams K.H."/>
            <person name="Hubbard S.S."/>
            <person name="Banfield J.F."/>
        </authorList>
    </citation>
    <scope>NUCLEOTIDE SEQUENCE [LARGE SCALE GENOMIC DNA]</scope>
    <source>
        <strain evidence="10">RIFCSPLOWO2_12_FULL_64_10</strain>
    </source>
</reference>
<evidence type="ECO:0000256" key="3">
    <source>
        <dbReference type="ARBA" id="ARBA00022448"/>
    </source>
</evidence>
<dbReference type="PANTHER" id="PTHR30472:SF25">
    <property type="entry name" value="ABC TRANSPORTER PERMEASE PROTEIN MJ0876-RELATED"/>
    <property type="match status" value="1"/>
</dbReference>
<evidence type="ECO:0000256" key="4">
    <source>
        <dbReference type="ARBA" id="ARBA00022475"/>
    </source>
</evidence>
<evidence type="ECO:0000256" key="2">
    <source>
        <dbReference type="ARBA" id="ARBA00007935"/>
    </source>
</evidence>
<keyword evidence="5 8" id="KW-0812">Transmembrane</keyword>
<evidence type="ECO:0000256" key="7">
    <source>
        <dbReference type="ARBA" id="ARBA00023136"/>
    </source>
</evidence>
<comment type="caution">
    <text evidence="9">The sequence shown here is derived from an EMBL/GenBank/DDBJ whole genome shotgun (WGS) entry which is preliminary data.</text>
</comment>
<comment type="similarity">
    <text evidence="2">Belongs to the binding-protein-dependent transport system permease family. FecCD subfamily.</text>
</comment>
<evidence type="ECO:0000256" key="5">
    <source>
        <dbReference type="ARBA" id="ARBA00022692"/>
    </source>
</evidence>
<dbReference type="Pfam" id="PF01032">
    <property type="entry name" value="FecCD"/>
    <property type="match status" value="1"/>
</dbReference>
<dbReference type="SUPFAM" id="SSF81345">
    <property type="entry name" value="ABC transporter involved in vitamin B12 uptake, BtuC"/>
    <property type="match status" value="1"/>
</dbReference>
<keyword evidence="4" id="KW-1003">Cell membrane</keyword>
<dbReference type="GO" id="GO:0022857">
    <property type="term" value="F:transmembrane transporter activity"/>
    <property type="evidence" value="ECO:0007669"/>
    <property type="project" value="InterPro"/>
</dbReference>
<dbReference type="FunFam" id="1.10.3470.10:FF:000001">
    <property type="entry name" value="Vitamin B12 ABC transporter permease BtuC"/>
    <property type="match status" value="1"/>
</dbReference>
<keyword evidence="6 8" id="KW-1133">Transmembrane helix</keyword>
<dbReference type="Proteomes" id="UP000178606">
    <property type="component" value="Unassembled WGS sequence"/>
</dbReference>
<feature type="transmembrane region" description="Helical" evidence="8">
    <location>
        <begin position="284"/>
        <end position="306"/>
    </location>
</feature>
<gene>
    <name evidence="9" type="ORF">A3F84_26755</name>
</gene>
<dbReference type="CDD" id="cd06550">
    <property type="entry name" value="TM_ABC_iron-siderophores_like"/>
    <property type="match status" value="1"/>
</dbReference>
<evidence type="ECO:0000256" key="1">
    <source>
        <dbReference type="ARBA" id="ARBA00004651"/>
    </source>
</evidence>
<protein>
    <submittedName>
        <fullName evidence="9">Fe3+-siderophore ABC transporter permease</fullName>
    </submittedName>
</protein>
<dbReference type="Gene3D" id="1.10.3470.10">
    <property type="entry name" value="ABC transporter involved in vitamin B12 uptake, BtuC"/>
    <property type="match status" value="1"/>
</dbReference>
<feature type="transmembrane region" description="Helical" evidence="8">
    <location>
        <begin position="121"/>
        <end position="141"/>
    </location>
</feature>
<dbReference type="AlphaFoldDB" id="A0A1F6CJB7"/>
<feature type="transmembrane region" description="Helical" evidence="8">
    <location>
        <begin position="63"/>
        <end position="83"/>
    </location>
</feature>
<organism evidence="9 10">
    <name type="scientific">Handelsmanbacteria sp. (strain RIFCSPLOWO2_12_FULL_64_10)</name>
    <dbReference type="NCBI Taxonomy" id="1817868"/>
    <lineage>
        <taxon>Bacteria</taxon>
        <taxon>Candidatus Handelsmaniibacteriota</taxon>
    </lineage>
</organism>
<dbReference type="InterPro" id="IPR037294">
    <property type="entry name" value="ABC_BtuC-like"/>
</dbReference>
<dbReference type="InterPro" id="IPR000522">
    <property type="entry name" value="ABC_transptr_permease_BtuC"/>
</dbReference>
<keyword evidence="3" id="KW-0813">Transport</keyword>
<keyword evidence="7 8" id="KW-0472">Membrane</keyword>
<evidence type="ECO:0000313" key="9">
    <source>
        <dbReference type="EMBL" id="OGG49117.1"/>
    </source>
</evidence>
<comment type="subcellular location">
    <subcellularLocation>
        <location evidence="1">Cell membrane</location>
        <topology evidence="1">Multi-pass membrane protein</topology>
    </subcellularLocation>
</comment>
<evidence type="ECO:0000313" key="10">
    <source>
        <dbReference type="Proteomes" id="UP000178606"/>
    </source>
</evidence>
<feature type="transmembrane region" description="Helical" evidence="8">
    <location>
        <begin position="312"/>
        <end position="331"/>
    </location>
</feature>
<feature type="transmembrane region" description="Helical" evidence="8">
    <location>
        <begin position="153"/>
        <end position="175"/>
    </location>
</feature>
<sequence length="338" mass="34660">MKASNAIRLCLLALLVAIVLAASLGSVDIPPGRVVRAALSGLGLADGSSVPEPERLILLRVRFPRVLLLALVGGGLAVCGATLQATFQNGLADPGILGVSGGGALGAVAAIHLGLAERVFLALPACAFAGALAASLLVYLIAHAGGRPSAASLLLTGVAVGTLAGAGVSLVLIRAEEYHLRELLFWLVGGAEGRTWEHVALAAPPILLGTLALFARHRHLDALALGEEHALSVGLPVVSARLALLALCALVSGAAVSVSGSVAFVGLIVPHAVRLLVGPRAKTLLPTCFLGGGAFLVLCDLLARLLSRREEIHLGILTAFLGAPYFLYLLYRTRRMET</sequence>
<dbReference type="EMBL" id="MFKF01000239">
    <property type="protein sequence ID" value="OGG49117.1"/>
    <property type="molecule type" value="Genomic_DNA"/>
</dbReference>
<dbReference type="GO" id="GO:0005886">
    <property type="term" value="C:plasma membrane"/>
    <property type="evidence" value="ECO:0007669"/>
    <property type="project" value="UniProtKB-SubCell"/>
</dbReference>
<name>A0A1F6CJB7_HANXR</name>
<evidence type="ECO:0000256" key="8">
    <source>
        <dbReference type="SAM" id="Phobius"/>
    </source>
</evidence>
<feature type="transmembrane region" description="Helical" evidence="8">
    <location>
        <begin position="95"/>
        <end position="115"/>
    </location>
</feature>
<evidence type="ECO:0000256" key="6">
    <source>
        <dbReference type="ARBA" id="ARBA00022989"/>
    </source>
</evidence>
<accession>A0A1F6CJB7</accession>